<dbReference type="PROSITE" id="PS00622">
    <property type="entry name" value="HTH_LUXR_1"/>
    <property type="match status" value="1"/>
</dbReference>
<keyword evidence="3" id="KW-0804">Transcription</keyword>
<gene>
    <name evidence="5" type="ORF">MNBD_GAMMA24-2823</name>
</gene>
<reference evidence="5" key="1">
    <citation type="submission" date="2018-06" db="EMBL/GenBank/DDBJ databases">
        <authorList>
            <person name="Zhirakovskaya E."/>
        </authorList>
    </citation>
    <scope>NUCLEOTIDE SEQUENCE</scope>
</reference>
<protein>
    <recommendedName>
        <fullName evidence="4">HTH luxR-type domain-containing protein</fullName>
    </recommendedName>
</protein>
<dbReference type="PROSITE" id="PS50043">
    <property type="entry name" value="HTH_LUXR_2"/>
    <property type="match status" value="1"/>
</dbReference>
<dbReference type="InterPro" id="IPR036693">
    <property type="entry name" value="TF_LuxR_autoind-bd_dom_sf"/>
</dbReference>
<keyword evidence="1" id="KW-0805">Transcription regulation</keyword>
<keyword evidence="2" id="KW-0238">DNA-binding</keyword>
<dbReference type="InterPro" id="IPR036388">
    <property type="entry name" value="WH-like_DNA-bd_sf"/>
</dbReference>
<evidence type="ECO:0000256" key="3">
    <source>
        <dbReference type="ARBA" id="ARBA00023163"/>
    </source>
</evidence>
<dbReference type="SMART" id="SM00421">
    <property type="entry name" value="HTH_LUXR"/>
    <property type="match status" value="1"/>
</dbReference>
<dbReference type="EMBL" id="UOFZ01000046">
    <property type="protein sequence ID" value="VAX12517.1"/>
    <property type="molecule type" value="Genomic_DNA"/>
</dbReference>
<dbReference type="Pfam" id="PF03472">
    <property type="entry name" value="Autoind_bind"/>
    <property type="match status" value="1"/>
</dbReference>
<dbReference type="PRINTS" id="PR00038">
    <property type="entry name" value="HTHLUXR"/>
</dbReference>
<dbReference type="GO" id="GO:0006355">
    <property type="term" value="P:regulation of DNA-templated transcription"/>
    <property type="evidence" value="ECO:0007669"/>
    <property type="project" value="InterPro"/>
</dbReference>
<dbReference type="InterPro" id="IPR016032">
    <property type="entry name" value="Sig_transdc_resp-reg_C-effctor"/>
</dbReference>
<dbReference type="CDD" id="cd06170">
    <property type="entry name" value="LuxR_C_like"/>
    <property type="match status" value="1"/>
</dbReference>
<evidence type="ECO:0000256" key="2">
    <source>
        <dbReference type="ARBA" id="ARBA00023125"/>
    </source>
</evidence>
<dbReference type="Pfam" id="PF00196">
    <property type="entry name" value="GerE"/>
    <property type="match status" value="1"/>
</dbReference>
<dbReference type="AlphaFoldDB" id="A0A3B1C6J2"/>
<accession>A0A3B1C6J2</accession>
<name>A0A3B1C6J2_9ZZZZ</name>
<dbReference type="InterPro" id="IPR005143">
    <property type="entry name" value="TF_LuxR_autoind-bd_dom"/>
</dbReference>
<feature type="domain" description="HTH luxR-type" evidence="4">
    <location>
        <begin position="182"/>
        <end position="247"/>
    </location>
</feature>
<dbReference type="SUPFAM" id="SSF75516">
    <property type="entry name" value="Pheromone-binding domain of LuxR-like quorum-sensing transcription factors"/>
    <property type="match status" value="1"/>
</dbReference>
<evidence type="ECO:0000313" key="5">
    <source>
        <dbReference type="EMBL" id="VAX12517.1"/>
    </source>
</evidence>
<dbReference type="InterPro" id="IPR000792">
    <property type="entry name" value="Tscrpt_reg_LuxR_C"/>
</dbReference>
<evidence type="ECO:0000259" key="4">
    <source>
        <dbReference type="PROSITE" id="PS50043"/>
    </source>
</evidence>
<proteinExistence type="predicted"/>
<dbReference type="SUPFAM" id="SSF46894">
    <property type="entry name" value="C-terminal effector domain of the bipartite response regulators"/>
    <property type="match status" value="1"/>
</dbReference>
<sequence>MLEPNLKNNDLKKLMGIMHDCLYTRNHGDILRIINLLNEVIPFNSAILCRKDRGRTALKIDESINHSYPQKWVQSYSENDFGLVDPVALMGTQTTEPFNWEIAYQDLELTSEMKEFIGLAEDYGMKTGMCCTCNASVGENIDTIMSFETTGYKADKEYLDIVAYIVPHLHEAIGRIDKTDQIPKDLPNFTLRERETLKWSYEGKTAWEIGVILSISERTVKFHLNNIYQKLNVANRSQAVAKAIRYKIV</sequence>
<evidence type="ECO:0000256" key="1">
    <source>
        <dbReference type="ARBA" id="ARBA00023015"/>
    </source>
</evidence>
<dbReference type="PANTHER" id="PTHR44688:SF16">
    <property type="entry name" value="DNA-BINDING TRANSCRIPTIONAL ACTIVATOR DEVR_DOSR"/>
    <property type="match status" value="1"/>
</dbReference>
<dbReference type="PANTHER" id="PTHR44688">
    <property type="entry name" value="DNA-BINDING TRANSCRIPTIONAL ACTIVATOR DEVR_DOSR"/>
    <property type="match status" value="1"/>
</dbReference>
<organism evidence="5">
    <name type="scientific">hydrothermal vent metagenome</name>
    <dbReference type="NCBI Taxonomy" id="652676"/>
    <lineage>
        <taxon>unclassified sequences</taxon>
        <taxon>metagenomes</taxon>
        <taxon>ecological metagenomes</taxon>
    </lineage>
</organism>
<dbReference type="Gene3D" id="1.10.10.10">
    <property type="entry name" value="Winged helix-like DNA-binding domain superfamily/Winged helix DNA-binding domain"/>
    <property type="match status" value="1"/>
</dbReference>
<dbReference type="GO" id="GO:0003677">
    <property type="term" value="F:DNA binding"/>
    <property type="evidence" value="ECO:0007669"/>
    <property type="project" value="UniProtKB-KW"/>
</dbReference>
<dbReference type="Gene3D" id="3.30.450.80">
    <property type="entry name" value="Transcription factor LuxR-like, autoinducer-binding domain"/>
    <property type="match status" value="1"/>
</dbReference>